<sequence length="426" mass="45880">MNMKKIKIGLLGCGTVGSATYEILQMNADKIAQKTGVIIEVAQVFVRSMEKNYPVPKRLLTTNFQNMLDNPELEIIVELMGGIEPASTYMLQALKAKKHVVTANKAAVAAHYADLIQMSAENQVMLRFEASVAGGIPVLDALQAPLNSNEIEEVLGIVNGTTNYILTQMIESGKSYETALKLAQEKGFAEADPRADVEGIDSANKLSILLALAFDEIVPVETIPTSGISQLKSVDIKQAGDLGYKIKLLVRGKKMEGSLQASVQPMLVPKDHMLAAVSNEFNALLIRGNAVGDLLFYGRGAGGLPTASAAAGDIIEIANAIDKNAAFDTYVNKLSQSQLIFSGEGENAYYVRLTGQNRPGTLGHITSLFGKNDISIESVTQVAKDECASIVFIIHEIAREKLDRAIRKILNLDDVLSVDCILSVIT</sequence>
<feature type="binding site" evidence="15">
    <location>
        <begin position="11"/>
        <end position="18"/>
    </location>
    <ligand>
        <name>NADP(+)</name>
        <dbReference type="ChEBI" id="CHEBI:58349"/>
    </ligand>
</feature>
<dbReference type="PIRSF" id="PIRSF000098">
    <property type="entry name" value="Homoser_dehydrog"/>
    <property type="match status" value="1"/>
</dbReference>
<feature type="domain" description="ACT" evidence="18">
    <location>
        <begin position="350"/>
        <end position="423"/>
    </location>
</feature>
<dbReference type="InterPro" id="IPR036291">
    <property type="entry name" value="NAD(P)-bd_dom_sf"/>
</dbReference>
<dbReference type="PANTHER" id="PTHR43331:SF1">
    <property type="entry name" value="HOMOSERINE DEHYDROGENASE"/>
    <property type="match status" value="1"/>
</dbReference>
<comment type="similarity">
    <text evidence="4 17">Belongs to the homoserine dehydrogenase family.</text>
</comment>
<dbReference type="Pfam" id="PF00742">
    <property type="entry name" value="Homoserine_dh"/>
    <property type="match status" value="1"/>
</dbReference>
<comment type="pathway">
    <text evidence="2 16">Amino-acid biosynthesis; L-threonine biosynthesis; L-threonine from L-aspartate: step 3/5.</text>
</comment>
<dbReference type="Gene3D" id="3.30.360.10">
    <property type="entry name" value="Dihydrodipicolinate Reductase, domain 2"/>
    <property type="match status" value="1"/>
</dbReference>
<evidence type="ECO:0000256" key="8">
    <source>
        <dbReference type="ARBA" id="ARBA00022697"/>
    </source>
</evidence>
<dbReference type="GO" id="GO:0050661">
    <property type="term" value="F:NADP binding"/>
    <property type="evidence" value="ECO:0007669"/>
    <property type="project" value="InterPro"/>
</dbReference>
<dbReference type="Gene3D" id="3.30.70.260">
    <property type="match status" value="1"/>
</dbReference>
<dbReference type="GO" id="GO:0009086">
    <property type="term" value="P:methionine biosynthetic process"/>
    <property type="evidence" value="ECO:0007669"/>
    <property type="project" value="UniProtKB-KW"/>
</dbReference>
<dbReference type="GO" id="GO:0004412">
    <property type="term" value="F:homoserine dehydrogenase activity"/>
    <property type="evidence" value="ECO:0007669"/>
    <property type="project" value="UniProtKB-EC"/>
</dbReference>
<evidence type="ECO:0000256" key="2">
    <source>
        <dbReference type="ARBA" id="ARBA00005056"/>
    </source>
</evidence>
<comment type="catalytic activity">
    <reaction evidence="13">
        <text>L-homoserine + NADP(+) = L-aspartate 4-semialdehyde + NADPH + H(+)</text>
        <dbReference type="Rhea" id="RHEA:15761"/>
        <dbReference type="ChEBI" id="CHEBI:15378"/>
        <dbReference type="ChEBI" id="CHEBI:57476"/>
        <dbReference type="ChEBI" id="CHEBI:57783"/>
        <dbReference type="ChEBI" id="CHEBI:58349"/>
        <dbReference type="ChEBI" id="CHEBI:537519"/>
        <dbReference type="EC" id="1.1.1.3"/>
    </reaction>
    <physiologicalReaction direction="right-to-left" evidence="13">
        <dbReference type="Rhea" id="RHEA:15763"/>
    </physiologicalReaction>
</comment>
<evidence type="ECO:0000256" key="10">
    <source>
        <dbReference type="ARBA" id="ARBA00023002"/>
    </source>
</evidence>
<dbReference type="UniPathway" id="UPA00050">
    <property type="reaction ID" value="UER00063"/>
</dbReference>
<dbReference type="PROSITE" id="PS01042">
    <property type="entry name" value="HOMOSER_DHGENASE"/>
    <property type="match status" value="1"/>
</dbReference>
<keyword evidence="10 16" id="KW-0560">Oxidoreductase</keyword>
<dbReference type="InterPro" id="IPR019811">
    <property type="entry name" value="HDH_CS"/>
</dbReference>
<feature type="binding site" evidence="15">
    <location>
        <position position="105"/>
    </location>
    <ligand>
        <name>NADPH</name>
        <dbReference type="ChEBI" id="CHEBI:57783"/>
    </ligand>
</feature>
<evidence type="ECO:0000256" key="7">
    <source>
        <dbReference type="ARBA" id="ARBA00022605"/>
    </source>
</evidence>
<evidence type="ECO:0000256" key="17">
    <source>
        <dbReference type="RuleBase" id="RU004171"/>
    </source>
</evidence>
<dbReference type="InterPro" id="IPR001342">
    <property type="entry name" value="HDH_cat"/>
</dbReference>
<proteinExistence type="inferred from homology"/>
<keyword evidence="12 16" id="KW-0486">Methionine biosynthesis</keyword>
<evidence type="ECO:0000256" key="5">
    <source>
        <dbReference type="ARBA" id="ARBA00013213"/>
    </source>
</evidence>
<dbReference type="STRING" id="1291764.GCA_001311235_00350"/>
<dbReference type="Proteomes" id="UP000218181">
    <property type="component" value="Unassembled WGS sequence"/>
</dbReference>
<feature type="active site" description="Proton donor" evidence="14">
    <location>
        <position position="205"/>
    </location>
</feature>
<dbReference type="SUPFAM" id="SSF51735">
    <property type="entry name" value="NAD(P)-binding Rossmann-fold domains"/>
    <property type="match status" value="1"/>
</dbReference>
<dbReference type="EC" id="1.1.1.3" evidence="5 16"/>
<evidence type="ECO:0000256" key="6">
    <source>
        <dbReference type="ARBA" id="ARBA00013376"/>
    </source>
</evidence>
<dbReference type="Gene3D" id="3.40.50.720">
    <property type="entry name" value="NAD(P)-binding Rossmann-like Domain"/>
    <property type="match status" value="1"/>
</dbReference>
<gene>
    <name evidence="19" type="ORF">RT41_GL000169</name>
</gene>
<evidence type="ECO:0000313" key="20">
    <source>
        <dbReference type="Proteomes" id="UP000218181"/>
    </source>
</evidence>
<dbReference type="InterPro" id="IPR002912">
    <property type="entry name" value="ACT_dom"/>
</dbReference>
<evidence type="ECO:0000256" key="14">
    <source>
        <dbReference type="PIRSR" id="PIRSR000098-1"/>
    </source>
</evidence>
<keyword evidence="20" id="KW-1185">Reference proteome</keyword>
<comment type="cofactor">
    <cofactor evidence="1">
        <name>a metal cation</name>
        <dbReference type="ChEBI" id="CHEBI:25213"/>
    </cofactor>
</comment>
<evidence type="ECO:0000256" key="3">
    <source>
        <dbReference type="ARBA" id="ARBA00005062"/>
    </source>
</evidence>
<dbReference type="InterPro" id="IPR045865">
    <property type="entry name" value="ACT-like_dom_sf"/>
</dbReference>
<dbReference type="AlphaFoldDB" id="A0A2A5RPN7"/>
<dbReference type="PROSITE" id="PS51671">
    <property type="entry name" value="ACT"/>
    <property type="match status" value="1"/>
</dbReference>
<dbReference type="InterPro" id="IPR005106">
    <property type="entry name" value="Asp/hSer_DH_NAD-bd"/>
</dbReference>
<dbReference type="GO" id="GO:0009088">
    <property type="term" value="P:threonine biosynthetic process"/>
    <property type="evidence" value="ECO:0007669"/>
    <property type="project" value="UniProtKB-UniPathway"/>
</dbReference>
<comment type="caution">
    <text evidence="19">The sequence shown here is derived from an EMBL/GenBank/DDBJ whole genome shotgun (WGS) entry which is preliminary data.</text>
</comment>
<keyword evidence="8 16" id="KW-0791">Threonine biosynthesis</keyword>
<reference evidence="19 20" key="1">
    <citation type="submission" date="2014-12" db="EMBL/GenBank/DDBJ databases">
        <title>Draft genome sequences of 10 type strains of Lactococcus.</title>
        <authorList>
            <person name="Sun Z."/>
            <person name="Zhong Z."/>
            <person name="Liu W."/>
            <person name="Zhang W."/>
            <person name="Zhang H."/>
        </authorList>
    </citation>
    <scope>NUCLEOTIDE SEQUENCE [LARGE SCALE GENOMIC DNA]</scope>
    <source>
        <strain evidence="19 20">JCM 16395</strain>
    </source>
</reference>
<evidence type="ECO:0000256" key="13">
    <source>
        <dbReference type="ARBA" id="ARBA00048841"/>
    </source>
</evidence>
<evidence type="ECO:0000259" key="18">
    <source>
        <dbReference type="PROSITE" id="PS51671"/>
    </source>
</evidence>
<dbReference type="SUPFAM" id="SSF55347">
    <property type="entry name" value="Glyceraldehyde-3-phosphate dehydrogenase-like, C-terminal domain"/>
    <property type="match status" value="1"/>
</dbReference>
<evidence type="ECO:0000256" key="15">
    <source>
        <dbReference type="PIRSR" id="PIRSR000098-2"/>
    </source>
</evidence>
<protein>
    <recommendedName>
        <fullName evidence="6 16">Homoserine dehydrogenase</fullName>
        <ecNumber evidence="5 16">1.1.1.3</ecNumber>
    </recommendedName>
</protein>
<dbReference type="CDD" id="cd04881">
    <property type="entry name" value="ACT_HSDH-Hom"/>
    <property type="match status" value="1"/>
</dbReference>
<keyword evidence="11" id="KW-0915">Sodium</keyword>
<comment type="pathway">
    <text evidence="3 16">Amino-acid biosynthesis; L-methionine biosynthesis via de novo pathway; L-homoserine from L-aspartate: step 3/3.</text>
</comment>
<accession>A0A2A5RPN7</accession>
<dbReference type="Pfam" id="PF03447">
    <property type="entry name" value="NAD_binding_3"/>
    <property type="match status" value="1"/>
</dbReference>
<organism evidence="19 20">
    <name type="scientific">Lactococcus fujiensis JCM 16395</name>
    <dbReference type="NCBI Taxonomy" id="1291764"/>
    <lineage>
        <taxon>Bacteria</taxon>
        <taxon>Bacillati</taxon>
        <taxon>Bacillota</taxon>
        <taxon>Bacilli</taxon>
        <taxon>Lactobacillales</taxon>
        <taxon>Streptococcaceae</taxon>
        <taxon>Lactococcus</taxon>
    </lineage>
</organism>
<dbReference type="NCBIfam" id="NF004976">
    <property type="entry name" value="PRK06349.1"/>
    <property type="match status" value="1"/>
</dbReference>
<dbReference type="InterPro" id="IPR016204">
    <property type="entry name" value="HDH"/>
</dbReference>
<dbReference type="SUPFAM" id="SSF55021">
    <property type="entry name" value="ACT-like"/>
    <property type="match status" value="1"/>
</dbReference>
<evidence type="ECO:0000256" key="12">
    <source>
        <dbReference type="ARBA" id="ARBA00023167"/>
    </source>
</evidence>
<keyword evidence="9 15" id="KW-0521">NADP</keyword>
<dbReference type="PANTHER" id="PTHR43331">
    <property type="entry name" value="HOMOSERINE DEHYDROGENASE"/>
    <property type="match status" value="1"/>
</dbReference>
<name>A0A2A5RPN7_9LACT</name>
<evidence type="ECO:0000256" key="9">
    <source>
        <dbReference type="ARBA" id="ARBA00022857"/>
    </source>
</evidence>
<dbReference type="UniPathway" id="UPA00051">
    <property type="reaction ID" value="UER00465"/>
</dbReference>
<evidence type="ECO:0000256" key="1">
    <source>
        <dbReference type="ARBA" id="ARBA00001920"/>
    </source>
</evidence>
<evidence type="ECO:0000256" key="4">
    <source>
        <dbReference type="ARBA" id="ARBA00006753"/>
    </source>
</evidence>
<keyword evidence="7 16" id="KW-0028">Amino-acid biosynthesis</keyword>
<evidence type="ECO:0000256" key="16">
    <source>
        <dbReference type="RuleBase" id="RU000579"/>
    </source>
</evidence>
<dbReference type="EMBL" id="JXJU01000001">
    <property type="protein sequence ID" value="PCS01405.1"/>
    <property type="molecule type" value="Genomic_DNA"/>
</dbReference>
<evidence type="ECO:0000256" key="11">
    <source>
        <dbReference type="ARBA" id="ARBA00023053"/>
    </source>
</evidence>
<dbReference type="Pfam" id="PF01842">
    <property type="entry name" value="ACT"/>
    <property type="match status" value="1"/>
</dbReference>
<dbReference type="FunFam" id="3.30.360.10:FF:000005">
    <property type="entry name" value="Homoserine dehydrogenase"/>
    <property type="match status" value="1"/>
</dbReference>
<evidence type="ECO:0000313" key="19">
    <source>
        <dbReference type="EMBL" id="PCS01405.1"/>
    </source>
</evidence>
<feature type="binding site" evidence="15">
    <location>
        <position position="190"/>
    </location>
    <ligand>
        <name>L-homoserine</name>
        <dbReference type="ChEBI" id="CHEBI:57476"/>
    </ligand>
</feature>